<gene>
    <name evidence="1" type="ORF">BGZ80_004864</name>
</gene>
<evidence type="ECO:0000313" key="2">
    <source>
        <dbReference type="Proteomes" id="UP000703661"/>
    </source>
</evidence>
<proteinExistence type="predicted"/>
<name>A0A9P6MLS0_9FUNG</name>
<dbReference type="EMBL" id="JAAAID010002433">
    <property type="protein sequence ID" value="KAG0007279.1"/>
    <property type="molecule type" value="Genomic_DNA"/>
</dbReference>
<sequence length="73" mass="8066">MVGLYYLFHPAGGQGGRNAVSDAVVLVNSIYVMKDPSIESIKAAFEEYYRQRYPYAEGGFNENVAISKTLNGQ</sequence>
<dbReference type="InterPro" id="IPR036188">
    <property type="entry name" value="FAD/NAD-bd_sf"/>
</dbReference>
<keyword evidence="2" id="KW-1185">Reference proteome</keyword>
<comment type="caution">
    <text evidence="1">The sequence shown here is derived from an EMBL/GenBank/DDBJ whole genome shotgun (WGS) entry which is preliminary data.</text>
</comment>
<dbReference type="Proteomes" id="UP000703661">
    <property type="component" value="Unassembled WGS sequence"/>
</dbReference>
<dbReference type="Gene3D" id="3.50.50.60">
    <property type="entry name" value="FAD/NAD(P)-binding domain"/>
    <property type="match status" value="1"/>
</dbReference>
<reference evidence="1" key="1">
    <citation type="journal article" date="2020" name="Fungal Divers.">
        <title>Resolving the Mortierellaceae phylogeny through synthesis of multi-gene phylogenetics and phylogenomics.</title>
        <authorList>
            <person name="Vandepol N."/>
            <person name="Liber J."/>
            <person name="Desiro A."/>
            <person name="Na H."/>
            <person name="Kennedy M."/>
            <person name="Barry K."/>
            <person name="Grigoriev I.V."/>
            <person name="Miller A.N."/>
            <person name="O'Donnell K."/>
            <person name="Stajich J.E."/>
            <person name="Bonito G."/>
        </authorList>
    </citation>
    <scope>NUCLEOTIDE SEQUENCE</scope>
    <source>
        <strain evidence="1">NRRL 2769</strain>
    </source>
</reference>
<feature type="non-terminal residue" evidence="1">
    <location>
        <position position="1"/>
    </location>
</feature>
<organism evidence="1 2">
    <name type="scientific">Entomortierella chlamydospora</name>
    <dbReference type="NCBI Taxonomy" id="101097"/>
    <lineage>
        <taxon>Eukaryota</taxon>
        <taxon>Fungi</taxon>
        <taxon>Fungi incertae sedis</taxon>
        <taxon>Mucoromycota</taxon>
        <taxon>Mortierellomycotina</taxon>
        <taxon>Mortierellomycetes</taxon>
        <taxon>Mortierellales</taxon>
        <taxon>Mortierellaceae</taxon>
        <taxon>Entomortierella</taxon>
    </lineage>
</organism>
<dbReference type="AlphaFoldDB" id="A0A9P6MLS0"/>
<protein>
    <submittedName>
        <fullName evidence="1">Uncharacterized protein</fullName>
    </submittedName>
</protein>
<dbReference type="SUPFAM" id="SSF51905">
    <property type="entry name" value="FAD/NAD(P)-binding domain"/>
    <property type="match status" value="1"/>
</dbReference>
<accession>A0A9P6MLS0</accession>
<evidence type="ECO:0000313" key="1">
    <source>
        <dbReference type="EMBL" id="KAG0007279.1"/>
    </source>
</evidence>